<dbReference type="InParanoid" id="A0A2P5FLY6"/>
<reference evidence="2" key="1">
    <citation type="submission" date="2016-06" db="EMBL/GenBank/DDBJ databases">
        <title>Parallel loss of symbiosis genes in relatives of nitrogen-fixing non-legume Parasponia.</title>
        <authorList>
            <person name="Van Velzen R."/>
            <person name="Holmer R."/>
            <person name="Bu F."/>
            <person name="Rutten L."/>
            <person name="Van Zeijl A."/>
            <person name="Liu W."/>
            <person name="Santuari L."/>
            <person name="Cao Q."/>
            <person name="Sharma T."/>
            <person name="Shen D."/>
            <person name="Roswanjaya Y."/>
            <person name="Wardhani T."/>
            <person name="Kalhor M.S."/>
            <person name="Jansen J."/>
            <person name="Van den Hoogen J."/>
            <person name="Gungor B."/>
            <person name="Hartog M."/>
            <person name="Hontelez J."/>
            <person name="Verver J."/>
            <person name="Yang W.-C."/>
            <person name="Schijlen E."/>
            <person name="Repin R."/>
            <person name="Schilthuizen M."/>
            <person name="Schranz E."/>
            <person name="Heidstra R."/>
            <person name="Miyata K."/>
            <person name="Fedorova E."/>
            <person name="Kohlen W."/>
            <person name="Bisseling T."/>
            <person name="Smit S."/>
            <person name="Geurts R."/>
        </authorList>
    </citation>
    <scope>NUCLEOTIDE SEQUENCE [LARGE SCALE GENOMIC DNA]</scope>
    <source>
        <strain evidence="2">cv. RG33-2</strain>
    </source>
</reference>
<gene>
    <name evidence="1" type="ORF">TorRG33x02_054270</name>
</gene>
<evidence type="ECO:0000313" key="2">
    <source>
        <dbReference type="Proteomes" id="UP000237000"/>
    </source>
</evidence>
<dbReference type="AlphaFoldDB" id="A0A2P5FLY6"/>
<organism evidence="1 2">
    <name type="scientific">Trema orientale</name>
    <name type="common">Charcoal tree</name>
    <name type="synonym">Celtis orientalis</name>
    <dbReference type="NCBI Taxonomy" id="63057"/>
    <lineage>
        <taxon>Eukaryota</taxon>
        <taxon>Viridiplantae</taxon>
        <taxon>Streptophyta</taxon>
        <taxon>Embryophyta</taxon>
        <taxon>Tracheophyta</taxon>
        <taxon>Spermatophyta</taxon>
        <taxon>Magnoliopsida</taxon>
        <taxon>eudicotyledons</taxon>
        <taxon>Gunneridae</taxon>
        <taxon>Pentapetalae</taxon>
        <taxon>rosids</taxon>
        <taxon>fabids</taxon>
        <taxon>Rosales</taxon>
        <taxon>Cannabaceae</taxon>
        <taxon>Trema</taxon>
    </lineage>
</organism>
<dbReference type="EMBL" id="JXTC01000022">
    <property type="protein sequence ID" value="PON98812.1"/>
    <property type="molecule type" value="Genomic_DNA"/>
</dbReference>
<keyword evidence="2" id="KW-1185">Reference proteome</keyword>
<proteinExistence type="predicted"/>
<protein>
    <submittedName>
        <fullName evidence="1">Uncharacterized protein</fullName>
    </submittedName>
</protein>
<name>A0A2P5FLY6_TREOI</name>
<comment type="caution">
    <text evidence="1">The sequence shown here is derived from an EMBL/GenBank/DDBJ whole genome shotgun (WGS) entry which is preliminary data.</text>
</comment>
<dbReference type="Proteomes" id="UP000237000">
    <property type="component" value="Unassembled WGS sequence"/>
</dbReference>
<sequence>MLVDEEVQETNDLAASLVYMSILPIESCLSLEPPSLEPPSQHYTLYKLESMVEFPFEANHLKSSYFGFMSNNCLHLVNFEDHCNKDPFVVVYATLYGRQPLFDEHSLESSKRR</sequence>
<evidence type="ECO:0000313" key="1">
    <source>
        <dbReference type="EMBL" id="PON98812.1"/>
    </source>
</evidence>
<accession>A0A2P5FLY6</accession>